<dbReference type="OrthoDB" id="9759709at2"/>
<evidence type="ECO:0000313" key="8">
    <source>
        <dbReference type="EMBL" id="RKR80140.1"/>
    </source>
</evidence>
<dbReference type="PANTHER" id="PTHR42800">
    <property type="entry name" value="EXOINULINASE INUD (AFU_ORTHOLOGUE AFUA_5G00480)"/>
    <property type="match status" value="1"/>
</dbReference>
<accession>A0A495ITZ3</accession>
<evidence type="ECO:0000313" key="9">
    <source>
        <dbReference type="Proteomes" id="UP000268007"/>
    </source>
</evidence>
<dbReference type="InterPro" id="IPR001362">
    <property type="entry name" value="Glyco_hydro_32"/>
</dbReference>
<dbReference type="GO" id="GO:0005737">
    <property type="term" value="C:cytoplasm"/>
    <property type="evidence" value="ECO:0007669"/>
    <property type="project" value="TreeGrafter"/>
</dbReference>
<dbReference type="InterPro" id="IPR013148">
    <property type="entry name" value="Glyco_hydro_32_N"/>
</dbReference>
<name>A0A495ITZ3_9SPHI</name>
<dbReference type="Gene3D" id="2.60.120.560">
    <property type="entry name" value="Exo-inulinase, domain 1"/>
    <property type="match status" value="1"/>
</dbReference>
<reference evidence="8 9" key="1">
    <citation type="submission" date="2018-10" db="EMBL/GenBank/DDBJ databases">
        <title>Genomic Encyclopedia of Archaeal and Bacterial Type Strains, Phase II (KMG-II): from individual species to whole genera.</title>
        <authorList>
            <person name="Goeker M."/>
        </authorList>
    </citation>
    <scope>NUCLEOTIDE SEQUENCE [LARGE SCALE GENOMIC DNA]</scope>
    <source>
        <strain evidence="8 9">DSM 18602</strain>
    </source>
</reference>
<dbReference type="Pfam" id="PF08244">
    <property type="entry name" value="Glyco_hydro_32C"/>
    <property type="match status" value="1"/>
</dbReference>
<sequence>MNKLSLFCIAMAMSCCFACKKSGTDGGTSIINTIKDSTASLVTMKEADYRPLYHFTPSLHWMNDPNGLVYYKGTYHLFYQYNPNASVWGTMNWGHATSTDLFNWKDQPVALAPDNSGTIFSGSAVADAANTAGFKTGTEDPLIAVYTLNGSQQQQSIAYSNDGGTSWTKYANNPVLPNAGVPDFRDPKVFWYAAGQKWIMILAVGNKVQIYSSVNLKSWSLLSEFGANLGAHGGVWECPDLFQLPVDGTATTKWVMLVSVNPGGPNGGSATQYFTGNFDGTTFTSDSNTVNWMDYGTDNYATVTYNNIPAADGRRLAIGWMSNWNYAQQVPTTTWRSTMTVPRALSLVSTTAGAVLRSQPVLELSNYKNSTPDTTAQGANTAIKMLNSKLIGSGSYEIDFTADLNSTNTLTLSIGNIVEKIALTYNKASGLLSVDRSKSGHIDFNTQFQQQITCPYIPKTGLPTDFQVLVDKTSIEIFVDHGEKVITTIYFPNYQYTDLKLQGDGNASVISNFKVKGINKSLR</sequence>
<keyword evidence="2 4" id="KW-0378">Hydrolase</keyword>
<comment type="caution">
    <text evidence="8">The sequence shown here is derived from an EMBL/GenBank/DDBJ whole genome shotgun (WGS) entry which is preliminary data.</text>
</comment>
<dbReference type="PANTHER" id="PTHR42800:SF1">
    <property type="entry name" value="EXOINULINASE INUD (AFU_ORTHOLOGUE AFUA_5G00480)"/>
    <property type="match status" value="1"/>
</dbReference>
<feature type="signal peptide" evidence="5">
    <location>
        <begin position="1"/>
        <end position="18"/>
    </location>
</feature>
<evidence type="ECO:0000256" key="2">
    <source>
        <dbReference type="ARBA" id="ARBA00022801"/>
    </source>
</evidence>
<dbReference type="EMBL" id="RBKU01000001">
    <property type="protein sequence ID" value="RKR80140.1"/>
    <property type="molecule type" value="Genomic_DNA"/>
</dbReference>
<dbReference type="Proteomes" id="UP000268007">
    <property type="component" value="Unassembled WGS sequence"/>
</dbReference>
<dbReference type="SMART" id="SM00640">
    <property type="entry name" value="Glyco_32"/>
    <property type="match status" value="1"/>
</dbReference>
<dbReference type="GO" id="GO:0005987">
    <property type="term" value="P:sucrose catabolic process"/>
    <property type="evidence" value="ECO:0007669"/>
    <property type="project" value="TreeGrafter"/>
</dbReference>
<dbReference type="FunFam" id="2.115.10.20:FF:000002">
    <property type="entry name" value="Invertase 2"/>
    <property type="match status" value="1"/>
</dbReference>
<evidence type="ECO:0000256" key="3">
    <source>
        <dbReference type="ARBA" id="ARBA00023295"/>
    </source>
</evidence>
<keyword evidence="3 4" id="KW-0326">Glycosidase</keyword>
<feature type="domain" description="Glycosyl hydrolase family 32 N-terminal" evidence="6">
    <location>
        <begin position="54"/>
        <end position="353"/>
    </location>
</feature>
<dbReference type="CDD" id="cd18622">
    <property type="entry name" value="GH32_Inu-like"/>
    <property type="match status" value="1"/>
</dbReference>
<dbReference type="Pfam" id="PF00251">
    <property type="entry name" value="Glyco_hydro_32N"/>
    <property type="match status" value="1"/>
</dbReference>
<feature type="chain" id="PRO_5019800334" evidence="5">
    <location>
        <begin position="19"/>
        <end position="523"/>
    </location>
</feature>
<feature type="domain" description="Glycosyl hydrolase family 32 C-terminal" evidence="7">
    <location>
        <begin position="377"/>
        <end position="516"/>
    </location>
</feature>
<evidence type="ECO:0000259" key="7">
    <source>
        <dbReference type="Pfam" id="PF08244"/>
    </source>
</evidence>
<dbReference type="AlphaFoldDB" id="A0A495ITZ3"/>
<dbReference type="SUPFAM" id="SSF49899">
    <property type="entry name" value="Concanavalin A-like lectins/glucanases"/>
    <property type="match status" value="1"/>
</dbReference>
<protein>
    <submittedName>
        <fullName evidence="8">Levanase</fullName>
    </submittedName>
</protein>
<evidence type="ECO:0000259" key="6">
    <source>
        <dbReference type="Pfam" id="PF00251"/>
    </source>
</evidence>
<dbReference type="RefSeq" id="WP_121195816.1">
    <property type="nucleotide sequence ID" value="NZ_RBKU01000001.1"/>
</dbReference>
<dbReference type="InterPro" id="IPR013189">
    <property type="entry name" value="Glyco_hydro_32_C"/>
</dbReference>
<dbReference type="InterPro" id="IPR018053">
    <property type="entry name" value="Glyco_hydro_32_AS"/>
</dbReference>
<dbReference type="InterPro" id="IPR023296">
    <property type="entry name" value="Glyco_hydro_beta-prop_sf"/>
</dbReference>
<evidence type="ECO:0000256" key="5">
    <source>
        <dbReference type="SAM" id="SignalP"/>
    </source>
</evidence>
<keyword evidence="9" id="KW-1185">Reference proteome</keyword>
<evidence type="ECO:0000256" key="4">
    <source>
        <dbReference type="RuleBase" id="RU362110"/>
    </source>
</evidence>
<dbReference type="SUPFAM" id="SSF75005">
    <property type="entry name" value="Arabinanase/levansucrase/invertase"/>
    <property type="match status" value="1"/>
</dbReference>
<keyword evidence="5" id="KW-0732">Signal</keyword>
<comment type="similarity">
    <text evidence="1 4">Belongs to the glycosyl hydrolase 32 family.</text>
</comment>
<gene>
    <name evidence="8" type="ORF">BDD43_0235</name>
</gene>
<organism evidence="8 9">
    <name type="scientific">Mucilaginibacter gracilis</name>
    <dbReference type="NCBI Taxonomy" id="423350"/>
    <lineage>
        <taxon>Bacteria</taxon>
        <taxon>Pseudomonadati</taxon>
        <taxon>Bacteroidota</taxon>
        <taxon>Sphingobacteriia</taxon>
        <taxon>Sphingobacteriales</taxon>
        <taxon>Sphingobacteriaceae</taxon>
        <taxon>Mucilaginibacter</taxon>
    </lineage>
</organism>
<proteinExistence type="inferred from homology"/>
<dbReference type="Gene3D" id="2.115.10.20">
    <property type="entry name" value="Glycosyl hydrolase domain, family 43"/>
    <property type="match status" value="1"/>
</dbReference>
<dbReference type="GO" id="GO:0004575">
    <property type="term" value="F:sucrose alpha-glucosidase activity"/>
    <property type="evidence" value="ECO:0007669"/>
    <property type="project" value="TreeGrafter"/>
</dbReference>
<dbReference type="PROSITE" id="PS00609">
    <property type="entry name" value="GLYCOSYL_HYDROL_F32"/>
    <property type="match status" value="1"/>
</dbReference>
<dbReference type="PROSITE" id="PS51257">
    <property type="entry name" value="PROKAR_LIPOPROTEIN"/>
    <property type="match status" value="1"/>
</dbReference>
<evidence type="ECO:0000256" key="1">
    <source>
        <dbReference type="ARBA" id="ARBA00009902"/>
    </source>
</evidence>
<dbReference type="InterPro" id="IPR013320">
    <property type="entry name" value="ConA-like_dom_sf"/>
</dbReference>